<evidence type="ECO:0000313" key="12">
    <source>
        <dbReference type="Proteomes" id="UP000887226"/>
    </source>
</evidence>
<feature type="region of interest" description="Disordered" evidence="10">
    <location>
        <begin position="477"/>
        <end position="502"/>
    </location>
</feature>
<dbReference type="GO" id="GO:0005874">
    <property type="term" value="C:microtubule"/>
    <property type="evidence" value="ECO:0007669"/>
    <property type="project" value="UniProtKB-KW"/>
</dbReference>
<dbReference type="GO" id="GO:0035974">
    <property type="term" value="C:meiotic spindle pole body"/>
    <property type="evidence" value="ECO:0007669"/>
    <property type="project" value="TreeGrafter"/>
</dbReference>
<accession>A0A9P8CEZ7</accession>
<dbReference type="GO" id="GO:0005868">
    <property type="term" value="C:cytoplasmic dynein complex"/>
    <property type="evidence" value="ECO:0007669"/>
    <property type="project" value="InterPro"/>
</dbReference>
<dbReference type="GO" id="GO:0045504">
    <property type="term" value="F:dynein heavy chain binding"/>
    <property type="evidence" value="ECO:0007669"/>
    <property type="project" value="TreeGrafter"/>
</dbReference>
<evidence type="ECO:0000256" key="10">
    <source>
        <dbReference type="SAM" id="MobiDB-lite"/>
    </source>
</evidence>
<feature type="compositionally biased region" description="Polar residues" evidence="10">
    <location>
        <begin position="1"/>
        <end position="14"/>
    </location>
</feature>
<evidence type="ECO:0000256" key="2">
    <source>
        <dbReference type="ARBA" id="ARBA00022448"/>
    </source>
</evidence>
<keyword evidence="6" id="KW-0067">ATP-binding</keyword>
<reference evidence="11" key="1">
    <citation type="journal article" date="2021" name="IMA Fungus">
        <title>Genomic characterization of three marine fungi, including Emericellopsis atlantica sp. nov. with signatures of a generalist lifestyle and marine biomass degradation.</title>
        <authorList>
            <person name="Hagestad O.C."/>
            <person name="Hou L."/>
            <person name="Andersen J.H."/>
            <person name="Hansen E.H."/>
            <person name="Altermark B."/>
            <person name="Li C."/>
            <person name="Kuhnert E."/>
            <person name="Cox R.J."/>
            <person name="Crous P.W."/>
            <person name="Spatafora J.W."/>
            <person name="Lail K."/>
            <person name="Amirebrahimi M."/>
            <person name="Lipzen A."/>
            <person name="Pangilinan J."/>
            <person name="Andreopoulos W."/>
            <person name="Hayes R.D."/>
            <person name="Ng V."/>
            <person name="Grigoriev I.V."/>
            <person name="Jackson S.A."/>
            <person name="Sutton T.D.S."/>
            <person name="Dobson A.D.W."/>
            <person name="Rama T."/>
        </authorList>
    </citation>
    <scope>NUCLEOTIDE SEQUENCE</scope>
    <source>
        <strain evidence="11">TRa3180A</strain>
    </source>
</reference>
<dbReference type="GO" id="GO:0005524">
    <property type="term" value="F:ATP binding"/>
    <property type="evidence" value="ECO:0007669"/>
    <property type="project" value="UniProtKB-KW"/>
</dbReference>
<evidence type="ECO:0000256" key="6">
    <source>
        <dbReference type="ARBA" id="ARBA00022840"/>
    </source>
</evidence>
<feature type="region of interest" description="Disordered" evidence="10">
    <location>
        <begin position="1"/>
        <end position="27"/>
    </location>
</feature>
<evidence type="ECO:0000313" key="11">
    <source>
        <dbReference type="EMBL" id="KAG9244633.1"/>
    </source>
</evidence>
<dbReference type="EMBL" id="MU253893">
    <property type="protein sequence ID" value="KAG9244633.1"/>
    <property type="molecule type" value="Genomic_DNA"/>
</dbReference>
<name>A0A9P8CEZ7_9HELO</name>
<dbReference type="PANTHER" id="PTHR12688:SF0">
    <property type="entry name" value="DYNEIN LIGHT INTERMEDIATE CHAIN"/>
    <property type="match status" value="1"/>
</dbReference>
<dbReference type="GO" id="GO:0000226">
    <property type="term" value="P:microtubule cytoskeleton organization"/>
    <property type="evidence" value="ECO:0007669"/>
    <property type="project" value="TreeGrafter"/>
</dbReference>
<comment type="subcellular location">
    <subcellularLocation>
        <location evidence="1">Cytoplasm</location>
        <location evidence="1">Cytoskeleton</location>
    </subcellularLocation>
</comment>
<evidence type="ECO:0000256" key="1">
    <source>
        <dbReference type="ARBA" id="ARBA00004245"/>
    </source>
</evidence>
<evidence type="ECO:0000256" key="8">
    <source>
        <dbReference type="ARBA" id="ARBA00023175"/>
    </source>
</evidence>
<keyword evidence="3" id="KW-0963">Cytoplasm</keyword>
<dbReference type="AlphaFoldDB" id="A0A9P8CEZ7"/>
<dbReference type="GO" id="GO:0007018">
    <property type="term" value="P:microtubule-based movement"/>
    <property type="evidence" value="ECO:0007669"/>
    <property type="project" value="InterPro"/>
</dbReference>
<dbReference type="InterPro" id="IPR022780">
    <property type="entry name" value="Dynein_light_int_chain"/>
</dbReference>
<evidence type="ECO:0000256" key="7">
    <source>
        <dbReference type="ARBA" id="ARBA00023017"/>
    </source>
</evidence>
<organism evidence="11 12">
    <name type="scientific">Calycina marina</name>
    <dbReference type="NCBI Taxonomy" id="1763456"/>
    <lineage>
        <taxon>Eukaryota</taxon>
        <taxon>Fungi</taxon>
        <taxon>Dikarya</taxon>
        <taxon>Ascomycota</taxon>
        <taxon>Pezizomycotina</taxon>
        <taxon>Leotiomycetes</taxon>
        <taxon>Helotiales</taxon>
        <taxon>Pezizellaceae</taxon>
        <taxon>Calycina</taxon>
    </lineage>
</organism>
<evidence type="ECO:0000256" key="4">
    <source>
        <dbReference type="ARBA" id="ARBA00022701"/>
    </source>
</evidence>
<protein>
    <submittedName>
        <fullName evidence="11">Dynein light intermediate chain-domain-containing protein</fullName>
    </submittedName>
</protein>
<gene>
    <name evidence="11" type="ORF">BJ878DRAFT_58979</name>
</gene>
<keyword evidence="4" id="KW-0493">Microtubule</keyword>
<keyword evidence="8" id="KW-0505">Motor protein</keyword>
<proteinExistence type="predicted"/>
<evidence type="ECO:0000256" key="9">
    <source>
        <dbReference type="ARBA" id="ARBA00023212"/>
    </source>
</evidence>
<keyword evidence="2" id="KW-0813">Transport</keyword>
<dbReference type="Pfam" id="PF05783">
    <property type="entry name" value="DLIC"/>
    <property type="match status" value="1"/>
</dbReference>
<comment type="caution">
    <text evidence="11">The sequence shown here is derived from an EMBL/GenBank/DDBJ whole genome shotgun (WGS) entry which is preliminary data.</text>
</comment>
<evidence type="ECO:0000256" key="5">
    <source>
        <dbReference type="ARBA" id="ARBA00022741"/>
    </source>
</evidence>
<sequence length="530" mass="58241">MASSQRTSAYTQASGGTGDDRPKSLDTKNNIWSSMLNSVSSGKKLPAKNILVLGGTMESQKEFLEGLAVDDSRKLQERYNSKKPPIANNFALGYTYQDVLDADHEDILARISIYLLADPSPSLTPLLQPLLTPATIDNTLVVILLDWSEPWFWLRELQNWIRLLRTLFSSLEGDCKEKMEAVMLSWRDRGRGAHSLDGGGSSGTNEGDVSLPLGPGEWEEALGLPLCVVCQSSDKIETLEKEHAWREEEFDIVLQFMRTVLLKHGASLIYTIPSVTSPLQSLIHSSLGIHSLLKKQPLKHNVIDRDKVVVPPNWDSWGKIRVLREGFDVEAVNKGWSLDIEESYHPPPTASSDSDVLPSIETPAAMSGSAVQMYEEIIQNPALDVPSTTNETKLEVQSLSPQIFLASQFEILEKLKNDKSDVEAVLPYRTTAGMLVFKEGEPDEEKKVVDHIGPVQFNMGGIQVDADDMLQRLKDRQTYGTPEPTTPSSASNASMVGPEGKSQNEALASFFAGLMKRGGGSANISPKPGP</sequence>
<dbReference type="Proteomes" id="UP000887226">
    <property type="component" value="Unassembled WGS sequence"/>
</dbReference>
<keyword evidence="7" id="KW-0243">Dynein</keyword>
<keyword evidence="9" id="KW-0206">Cytoskeleton</keyword>
<dbReference type="InterPro" id="IPR008467">
    <property type="entry name" value="Dynein1_light_intermed_chain"/>
</dbReference>
<evidence type="ECO:0000256" key="3">
    <source>
        <dbReference type="ARBA" id="ARBA00022490"/>
    </source>
</evidence>
<keyword evidence="12" id="KW-1185">Reference proteome</keyword>
<keyword evidence="5" id="KW-0547">Nucleotide-binding</keyword>
<dbReference type="OrthoDB" id="27603at2759"/>
<dbReference type="PANTHER" id="PTHR12688">
    <property type="entry name" value="DYNEIN LIGHT INTERMEDIATE CHAIN"/>
    <property type="match status" value="1"/>
</dbReference>